<reference evidence="1 2" key="1">
    <citation type="submission" date="2017-02" db="EMBL/GenBank/DDBJ databases">
        <authorList>
            <person name="Peterson S.W."/>
        </authorList>
    </citation>
    <scope>NUCLEOTIDE SEQUENCE [LARGE SCALE GENOMIC DNA]</scope>
    <source>
        <strain evidence="1 2">USBA 369</strain>
    </source>
</reference>
<proteinExistence type="predicted"/>
<sequence>MRASIFYTPPADHPLTRATSIWLGRDAFTGARTREADAAIDPLIVTPARYGFHATIKAPFRLAEGTTLDALDAALAEFCAGRAPFVLPRLSIRRLGGFFALVTETPPPALAALEKDVVMQFDAFRAPLTEAEIRRRRPERLTARQRDLLDRWGYPTVLEEFRFHMTLSGDVAEKNRDEAERVIRDHIGDAEGTALVFDRLALFVEPEPDAPFTIRSVHPFGAAPR</sequence>
<dbReference type="AlphaFoldDB" id="A0A1T4T7D9"/>
<name>A0A1T4T7D9_9HYPH</name>
<gene>
    <name evidence="1" type="ORF">SAMN05428963_12079</name>
</gene>
<dbReference type="EMBL" id="FUXL01000020">
    <property type="protein sequence ID" value="SKA36402.1"/>
    <property type="molecule type" value="Genomic_DNA"/>
</dbReference>
<evidence type="ECO:0000313" key="2">
    <source>
        <dbReference type="Proteomes" id="UP000190135"/>
    </source>
</evidence>
<dbReference type="RefSeq" id="WP_078710231.1">
    <property type="nucleotide sequence ID" value="NZ_FUXL01000020.1"/>
</dbReference>
<keyword evidence="2" id="KW-1185">Reference proteome</keyword>
<dbReference type="STRING" id="1365950.SAMN05428963_12079"/>
<protein>
    <submittedName>
        <fullName evidence="1">Putative phosphonate metabolism protein</fullName>
    </submittedName>
</protein>
<dbReference type="InterPro" id="IPR009389">
    <property type="entry name" value="DUF1045"/>
</dbReference>
<organism evidence="1 2">
    <name type="scientific">Consotaella salsifontis</name>
    <dbReference type="NCBI Taxonomy" id="1365950"/>
    <lineage>
        <taxon>Bacteria</taxon>
        <taxon>Pseudomonadati</taxon>
        <taxon>Pseudomonadota</taxon>
        <taxon>Alphaproteobacteria</taxon>
        <taxon>Hyphomicrobiales</taxon>
        <taxon>Aurantimonadaceae</taxon>
        <taxon>Consotaella</taxon>
    </lineage>
</organism>
<dbReference type="OrthoDB" id="4954742at2"/>
<evidence type="ECO:0000313" key="1">
    <source>
        <dbReference type="EMBL" id="SKA36402.1"/>
    </source>
</evidence>
<dbReference type="Pfam" id="PF06299">
    <property type="entry name" value="DUF1045"/>
    <property type="match status" value="1"/>
</dbReference>
<dbReference type="Gene3D" id="3.90.1140.10">
    <property type="entry name" value="Cyclic phosphodiesterase"/>
    <property type="match status" value="1"/>
</dbReference>
<dbReference type="PIRSF" id="PIRSF033328">
    <property type="entry name" value="Phest_Mll4975"/>
    <property type="match status" value="1"/>
</dbReference>
<accession>A0A1T4T7D9</accession>
<dbReference type="Proteomes" id="UP000190135">
    <property type="component" value="Unassembled WGS sequence"/>
</dbReference>